<reference evidence="2" key="1">
    <citation type="journal article" date="2015" name="Nature">
        <title>Complex archaea that bridge the gap between prokaryotes and eukaryotes.</title>
        <authorList>
            <person name="Spang A."/>
            <person name="Saw J.H."/>
            <person name="Jorgensen S.L."/>
            <person name="Zaremba-Niedzwiedzka K."/>
            <person name="Martijn J."/>
            <person name="Lind A.E."/>
            <person name="van Eijk R."/>
            <person name="Schleper C."/>
            <person name="Guy L."/>
            <person name="Ettema T.J."/>
        </authorList>
    </citation>
    <scope>NUCLEOTIDE SEQUENCE</scope>
</reference>
<sequence length="58" mass="6918">MQLLSVFKSRLVFFLIQISTLILTINLFDYKYDLNLILIPKPEETTEEQIFIINWLAN</sequence>
<accession>A0A0F9HJV6</accession>
<dbReference type="AlphaFoldDB" id="A0A0F9HJV6"/>
<comment type="caution">
    <text evidence="2">The sequence shown here is derived from an EMBL/GenBank/DDBJ whole genome shotgun (WGS) entry which is preliminary data.</text>
</comment>
<dbReference type="EMBL" id="LAZR01014868">
    <property type="protein sequence ID" value="KKM15601.1"/>
    <property type="molecule type" value="Genomic_DNA"/>
</dbReference>
<keyword evidence="1" id="KW-0472">Membrane</keyword>
<protein>
    <submittedName>
        <fullName evidence="2">Uncharacterized protein</fullName>
    </submittedName>
</protein>
<evidence type="ECO:0000313" key="2">
    <source>
        <dbReference type="EMBL" id="KKM15601.1"/>
    </source>
</evidence>
<evidence type="ECO:0000256" key="1">
    <source>
        <dbReference type="SAM" id="Phobius"/>
    </source>
</evidence>
<name>A0A0F9HJV6_9ZZZZ</name>
<feature type="transmembrane region" description="Helical" evidence="1">
    <location>
        <begin position="12"/>
        <end position="28"/>
    </location>
</feature>
<organism evidence="2">
    <name type="scientific">marine sediment metagenome</name>
    <dbReference type="NCBI Taxonomy" id="412755"/>
    <lineage>
        <taxon>unclassified sequences</taxon>
        <taxon>metagenomes</taxon>
        <taxon>ecological metagenomes</taxon>
    </lineage>
</organism>
<proteinExistence type="predicted"/>
<keyword evidence="1" id="KW-1133">Transmembrane helix</keyword>
<keyword evidence="1" id="KW-0812">Transmembrane</keyword>
<gene>
    <name evidence="2" type="ORF">LCGC14_1694420</name>
</gene>